<sequence>MSGIVPKFCPTHLKIHTCELQNVFNKNKVIHEGLNAKIRRMHGIQTEEEIAQSNLKQKDAPGSIGDILSKAKVRIEEEKEKIAKLPHNEEPETKVVNNDEINDRIANLKAKMAENNQSPSNTSSDLQTVIENAQNYQSNHPETQYEAPKRANQGKTNGRILPRANRPHITSKSADLVANNTTKSAKIKQTSIKKDIDERMFTQEETQELIQLAVKEALKQVGLIKNDKIKKKPTTKKLTNKTKTSTVAKKATNKKVSTKTKESAIVKKQSNKKPTVTKKVISKKNK</sequence>
<evidence type="ECO:0000313" key="3">
    <source>
        <dbReference type="Proteomes" id="UP000063919"/>
    </source>
</evidence>
<feature type="region of interest" description="Disordered" evidence="1">
    <location>
        <begin position="234"/>
        <end position="286"/>
    </location>
</feature>
<protein>
    <submittedName>
        <fullName evidence="2">Uncharacterized protein</fullName>
    </submittedName>
</protein>
<dbReference type="RefSeq" id="WP_053946199.1">
    <property type="nucleotide sequence ID" value="NZ_CP012622.1"/>
</dbReference>
<evidence type="ECO:0000313" key="2">
    <source>
        <dbReference type="EMBL" id="ALD66440.1"/>
    </source>
</evidence>
<proteinExistence type="predicted"/>
<dbReference type="OrthoDB" id="389687at2"/>
<dbReference type="STRING" id="362837.SCANT_v1c05340"/>
<accession>A0A0M4KCI9</accession>
<organism evidence="2 3">
    <name type="scientific">Spiroplasma cantharicola</name>
    <dbReference type="NCBI Taxonomy" id="362837"/>
    <lineage>
        <taxon>Bacteria</taxon>
        <taxon>Bacillati</taxon>
        <taxon>Mycoplasmatota</taxon>
        <taxon>Mollicutes</taxon>
        <taxon>Entomoplasmatales</taxon>
        <taxon>Spiroplasmataceae</taxon>
        <taxon>Spiroplasma</taxon>
    </lineage>
</organism>
<dbReference type="AlphaFoldDB" id="A0A0M4KCI9"/>
<name>A0A0M4KCI9_9MOLU</name>
<feature type="region of interest" description="Disordered" evidence="1">
    <location>
        <begin position="138"/>
        <end position="172"/>
    </location>
</feature>
<evidence type="ECO:0000256" key="1">
    <source>
        <dbReference type="SAM" id="MobiDB-lite"/>
    </source>
</evidence>
<dbReference type="EMBL" id="CP012622">
    <property type="protein sequence ID" value="ALD66440.1"/>
    <property type="molecule type" value="Genomic_DNA"/>
</dbReference>
<dbReference type="KEGG" id="scj:SCANT_v1c05340"/>
<feature type="compositionally biased region" description="Low complexity" evidence="1">
    <location>
        <begin position="241"/>
        <end position="250"/>
    </location>
</feature>
<keyword evidence="3" id="KW-1185">Reference proteome</keyword>
<reference evidence="2 3" key="1">
    <citation type="journal article" date="2015" name="Genome Announc.">
        <title>Complete Genome Sequence of Spiroplasma cantharicola CC-1T (DSM 21588), a Bacterium Isolated from Soldier Beetle (Cantharis carolinus).</title>
        <authorList>
            <person name="Lo W.S."/>
            <person name="Liu P.Y."/>
            <person name="Kuo C.H."/>
        </authorList>
    </citation>
    <scope>NUCLEOTIDE SEQUENCE [LARGE SCALE GENOMIC DNA]</scope>
    <source>
        <strain evidence="2 3">CC-1</strain>
    </source>
</reference>
<gene>
    <name evidence="2" type="ORF">SCANT_v1c05340</name>
</gene>
<dbReference type="Proteomes" id="UP000063919">
    <property type="component" value="Chromosome"/>
</dbReference>
<dbReference type="PATRIC" id="fig|362837.3.peg.545"/>